<dbReference type="GO" id="GO:0006310">
    <property type="term" value="P:DNA recombination"/>
    <property type="evidence" value="ECO:0007669"/>
    <property type="project" value="UniProtKB-KW"/>
</dbReference>
<evidence type="ECO:0000259" key="5">
    <source>
        <dbReference type="PROSITE" id="PS51898"/>
    </source>
</evidence>
<evidence type="ECO:0000256" key="2">
    <source>
        <dbReference type="ARBA" id="ARBA00023125"/>
    </source>
</evidence>
<organism evidence="7 8">
    <name type="scientific">Enterococcus florum</name>
    <dbReference type="NCBI Taxonomy" id="2480627"/>
    <lineage>
        <taxon>Bacteria</taxon>
        <taxon>Bacillati</taxon>
        <taxon>Bacillota</taxon>
        <taxon>Bacilli</taxon>
        <taxon>Lactobacillales</taxon>
        <taxon>Enterococcaceae</taxon>
        <taxon>Enterococcus</taxon>
    </lineage>
</organism>
<evidence type="ECO:0000313" key="7">
    <source>
        <dbReference type="EMBL" id="GCF92129.1"/>
    </source>
</evidence>
<feature type="domain" description="Core-binding (CB)" evidence="6">
    <location>
        <begin position="59"/>
        <end position="142"/>
    </location>
</feature>
<dbReference type="InterPro" id="IPR011010">
    <property type="entry name" value="DNA_brk_join_enz"/>
</dbReference>
<dbReference type="Gene3D" id="1.10.443.10">
    <property type="entry name" value="Intergrase catalytic core"/>
    <property type="match status" value="1"/>
</dbReference>
<dbReference type="InterPro" id="IPR002104">
    <property type="entry name" value="Integrase_catalytic"/>
</dbReference>
<dbReference type="InterPro" id="IPR010998">
    <property type="entry name" value="Integrase_recombinase_N"/>
</dbReference>
<dbReference type="InterPro" id="IPR050090">
    <property type="entry name" value="Tyrosine_recombinase_XerCD"/>
</dbReference>
<dbReference type="InterPro" id="IPR025269">
    <property type="entry name" value="SAM-like_dom"/>
</dbReference>
<dbReference type="Pfam" id="PF13102">
    <property type="entry name" value="Phage_int_SAM_5"/>
    <property type="match status" value="1"/>
</dbReference>
<dbReference type="CDD" id="cd01189">
    <property type="entry name" value="INT_ICEBs1_C_like"/>
    <property type="match status" value="1"/>
</dbReference>
<feature type="domain" description="Tyr recombinase" evidence="5">
    <location>
        <begin position="174"/>
        <end position="378"/>
    </location>
</feature>
<dbReference type="AlphaFoldDB" id="A0A4V0WP00"/>
<evidence type="ECO:0000313" key="8">
    <source>
        <dbReference type="Proteomes" id="UP000290567"/>
    </source>
</evidence>
<dbReference type="InterPro" id="IPR013762">
    <property type="entry name" value="Integrase-like_cat_sf"/>
</dbReference>
<accession>A0A4V0WP00</accession>
<dbReference type="SUPFAM" id="SSF56349">
    <property type="entry name" value="DNA breaking-rejoining enzymes"/>
    <property type="match status" value="1"/>
</dbReference>
<name>A0A4V0WP00_9ENTE</name>
<gene>
    <name evidence="7" type="ORF">NRIC_00200</name>
</gene>
<dbReference type="GO" id="GO:0003677">
    <property type="term" value="F:DNA binding"/>
    <property type="evidence" value="ECO:0007669"/>
    <property type="project" value="UniProtKB-UniRule"/>
</dbReference>
<dbReference type="Gene3D" id="1.10.150.130">
    <property type="match status" value="1"/>
</dbReference>
<keyword evidence="2 4" id="KW-0238">DNA-binding</keyword>
<dbReference type="Pfam" id="PF00589">
    <property type="entry name" value="Phage_integrase"/>
    <property type="match status" value="1"/>
</dbReference>
<dbReference type="InterPro" id="IPR044068">
    <property type="entry name" value="CB"/>
</dbReference>
<evidence type="ECO:0000256" key="3">
    <source>
        <dbReference type="ARBA" id="ARBA00023172"/>
    </source>
</evidence>
<dbReference type="RefSeq" id="WP_146620654.1">
    <property type="nucleotide sequence ID" value="NZ_BJCC01000001.1"/>
</dbReference>
<comment type="caution">
    <text evidence="7">The sequence shown here is derived from an EMBL/GenBank/DDBJ whole genome shotgun (WGS) entry which is preliminary data.</text>
</comment>
<dbReference type="PANTHER" id="PTHR30349">
    <property type="entry name" value="PHAGE INTEGRASE-RELATED"/>
    <property type="match status" value="1"/>
</dbReference>
<dbReference type="OrthoDB" id="9803188at2"/>
<evidence type="ECO:0000256" key="4">
    <source>
        <dbReference type="PROSITE-ProRule" id="PRU01248"/>
    </source>
</evidence>
<keyword evidence="3" id="KW-0233">DNA recombination</keyword>
<dbReference type="EMBL" id="BJCC01000001">
    <property type="protein sequence ID" value="GCF92129.1"/>
    <property type="molecule type" value="Genomic_DNA"/>
</dbReference>
<comment type="similarity">
    <text evidence="1">Belongs to the 'phage' integrase family.</text>
</comment>
<keyword evidence="8" id="KW-1185">Reference proteome</keyword>
<evidence type="ECO:0000259" key="6">
    <source>
        <dbReference type="PROSITE" id="PS51900"/>
    </source>
</evidence>
<evidence type="ECO:0000256" key="1">
    <source>
        <dbReference type="ARBA" id="ARBA00008857"/>
    </source>
</evidence>
<reference evidence="8" key="1">
    <citation type="submission" date="2019-02" db="EMBL/GenBank/DDBJ databases">
        <title>Draft genome sequence of Enterococcus sp. Gos25-1.</title>
        <authorList>
            <person name="Tanaka N."/>
            <person name="Shiwa Y."/>
            <person name="Fujita N."/>
        </authorList>
    </citation>
    <scope>NUCLEOTIDE SEQUENCE [LARGE SCALE GENOMIC DNA]</scope>
    <source>
        <strain evidence="8">Gos25-1</strain>
    </source>
</reference>
<dbReference type="PANTHER" id="PTHR30349:SF64">
    <property type="entry name" value="PROPHAGE INTEGRASE INTD-RELATED"/>
    <property type="match status" value="1"/>
</dbReference>
<protein>
    <submittedName>
        <fullName evidence="7">Integrase</fullName>
    </submittedName>
</protein>
<proteinExistence type="inferred from homology"/>
<dbReference type="GO" id="GO:0015074">
    <property type="term" value="P:DNA integration"/>
    <property type="evidence" value="ECO:0007669"/>
    <property type="project" value="InterPro"/>
</dbReference>
<dbReference type="Proteomes" id="UP000290567">
    <property type="component" value="Unassembled WGS sequence"/>
</dbReference>
<dbReference type="PROSITE" id="PS51898">
    <property type="entry name" value="TYR_RECOMBINASE"/>
    <property type="match status" value="1"/>
</dbReference>
<sequence>METKDRFKKQKNSLGKTTWSFQAFRTTRRGFKTKREAQHAYLELEKDHKRRKKIFGSNEKFSVIAEMWFDYYKGLREQKQSTYDKRETLMKTLSMCIGDKELKSIDTDFLVNLFFDLKEKGYSKNSLYSFKQTLNMIFNYSVKNKLLSQNPLEGVTLPKYQKTVQDLKQSLESLDQKYLTIDELRTFLNYATVHEDLTLSTLYHVLFYTGCRVSEALALQPQDIDFNKNEILFYKQTAVRSKQIDFKIETTKSANSARRVVVTPLVMEKLKHLIVVLDEMRSQLDFIIDQSYLFVYLEPKKRGLPFRRDYVNNHIKNCVKKCGITKPFHTHLTRHTMASLVAEHCSWDVLKARLGHADKSTSEIYRHLTEDERLKPLNAFVDLES</sequence>
<dbReference type="PROSITE" id="PS51900">
    <property type="entry name" value="CB"/>
    <property type="match status" value="1"/>
</dbReference>